<proteinExistence type="inferred from homology"/>
<keyword evidence="2" id="KW-0378">Hydrolase</keyword>
<reference evidence="7 8" key="1">
    <citation type="submission" date="2011-03" db="EMBL/GenBank/DDBJ databases">
        <title>The Genome Sequence of Gemella haemolysans M341.</title>
        <authorList>
            <consortium name="The Broad Institute Genome Sequencing Platform"/>
            <consortium name="The Broad Institute Genome Sequencing Center for Infectious Disease"/>
            <person name="Earl A."/>
            <person name="Ward D."/>
            <person name="Feldgarden M."/>
            <person name="Gevers D."/>
            <person name="Sibley C.D."/>
            <person name="Field T.R."/>
            <person name="Grinwis M."/>
            <person name="Eshaghurshan C.S."/>
            <person name="Surette M.G."/>
            <person name="Young S.K."/>
            <person name="Zeng Q."/>
            <person name="Gargeya S."/>
            <person name="Fitzgerald M."/>
            <person name="Haas B."/>
            <person name="Abouelleil A."/>
            <person name="Alvarado L."/>
            <person name="Arachchi H.M."/>
            <person name="Berlin A."/>
            <person name="Brown A."/>
            <person name="Chapman S.B."/>
            <person name="Chen Z."/>
            <person name="Dunbar C."/>
            <person name="Freedman E."/>
            <person name="Gearin G."/>
            <person name="Gellesch M."/>
            <person name="Goldberg J."/>
            <person name="Griggs A."/>
            <person name="Gujja S."/>
            <person name="Heilman E.R."/>
            <person name="Heiman D."/>
            <person name="Howarth C."/>
            <person name="Larson L."/>
            <person name="Lui A."/>
            <person name="MacDonald P.J.P."/>
            <person name="Mehta T."/>
            <person name="Montmayeur A."/>
            <person name="Murphy C."/>
            <person name="Neiman D."/>
            <person name="Pearson M."/>
            <person name="Priest M."/>
            <person name="Roberts A."/>
            <person name="Saif S."/>
            <person name="Shea T."/>
            <person name="Shenoy N."/>
            <person name="Sisk P."/>
            <person name="Stolte C."/>
            <person name="Sykes S."/>
            <person name="White J."/>
            <person name="Yandava C."/>
            <person name="Wortman J."/>
            <person name="Nusbaum C."/>
            <person name="Birren B."/>
        </authorList>
    </citation>
    <scope>NUCLEOTIDE SEQUENCE [LARGE SCALE GENOMIC DNA]</scope>
    <source>
        <strain evidence="7 8">M341</strain>
    </source>
</reference>
<evidence type="ECO:0000256" key="6">
    <source>
        <dbReference type="SAM" id="Phobius"/>
    </source>
</evidence>
<accession>A0AA87BA32</accession>
<dbReference type="GO" id="GO:0016811">
    <property type="term" value="F:hydrolase activity, acting on carbon-nitrogen (but not peptide) bonds, in linear amides"/>
    <property type="evidence" value="ECO:0007669"/>
    <property type="project" value="InterPro"/>
</dbReference>
<evidence type="ECO:0000256" key="2">
    <source>
        <dbReference type="ARBA" id="ARBA00022801"/>
    </source>
</evidence>
<evidence type="ECO:0000256" key="5">
    <source>
        <dbReference type="PIRSR" id="PIRSR001227-2"/>
    </source>
</evidence>
<keyword evidence="3" id="KW-0865">Zymogen</keyword>
<name>A0AA87BA32_9BACL</name>
<feature type="transmembrane region" description="Helical" evidence="6">
    <location>
        <begin position="32"/>
        <end position="51"/>
    </location>
</feature>
<dbReference type="Gene3D" id="3.60.20.10">
    <property type="entry name" value="Glutamine Phosphoribosylpyrophosphate, subunit 1, domain 1"/>
    <property type="match status" value="1"/>
</dbReference>
<dbReference type="SUPFAM" id="SSF56235">
    <property type="entry name" value="N-terminal nucleophile aminohydrolases (Ntn hydrolases)"/>
    <property type="match status" value="1"/>
</dbReference>
<dbReference type="GO" id="GO:0046872">
    <property type="term" value="F:metal ion binding"/>
    <property type="evidence" value="ECO:0007669"/>
    <property type="project" value="UniProtKB-KW"/>
</dbReference>
<dbReference type="InterPro" id="IPR043147">
    <property type="entry name" value="Penicillin_amidase_A-knob"/>
</dbReference>
<protein>
    <recommendedName>
        <fullName evidence="9">Penicillin amidase</fullName>
    </recommendedName>
</protein>
<evidence type="ECO:0000256" key="4">
    <source>
        <dbReference type="PIRSR" id="PIRSR001227-1"/>
    </source>
</evidence>
<dbReference type="Proteomes" id="UP000004773">
    <property type="component" value="Unassembled WGS sequence"/>
</dbReference>
<evidence type="ECO:0008006" key="9">
    <source>
        <dbReference type="Google" id="ProtNLM"/>
    </source>
</evidence>
<dbReference type="Gene3D" id="1.10.439.10">
    <property type="entry name" value="Penicillin Amidohydrolase, domain 1"/>
    <property type="match status" value="1"/>
</dbReference>
<keyword evidence="6" id="KW-1133">Transmembrane helix</keyword>
<dbReference type="EMBL" id="ACRO01000020">
    <property type="protein sequence ID" value="EGF88090.1"/>
    <property type="molecule type" value="Genomic_DNA"/>
</dbReference>
<evidence type="ECO:0000256" key="3">
    <source>
        <dbReference type="ARBA" id="ARBA00023145"/>
    </source>
</evidence>
<feature type="binding site" evidence="5">
    <location>
        <position position="348"/>
    </location>
    <ligand>
        <name>Ca(2+)</name>
        <dbReference type="ChEBI" id="CHEBI:29108"/>
    </ligand>
</feature>
<dbReference type="AlphaFoldDB" id="A0AA87BA32"/>
<dbReference type="PANTHER" id="PTHR34218:SF4">
    <property type="entry name" value="ACYL-HOMOSERINE LACTONE ACYLASE QUIP"/>
    <property type="match status" value="1"/>
</dbReference>
<dbReference type="InterPro" id="IPR043146">
    <property type="entry name" value="Penicillin_amidase_N_B-knob"/>
</dbReference>
<dbReference type="InterPro" id="IPR023343">
    <property type="entry name" value="Penicillin_amidase_dom1"/>
</dbReference>
<dbReference type="Gene3D" id="2.30.120.10">
    <property type="match status" value="1"/>
</dbReference>
<keyword evidence="5" id="KW-0106">Calcium</keyword>
<evidence type="ECO:0000256" key="1">
    <source>
        <dbReference type="ARBA" id="ARBA00006586"/>
    </source>
</evidence>
<dbReference type="PIRSF" id="PIRSF001227">
    <property type="entry name" value="Pen_acylase"/>
    <property type="match status" value="1"/>
</dbReference>
<comment type="cofactor">
    <cofactor evidence="5">
        <name>Ca(2+)</name>
        <dbReference type="ChEBI" id="CHEBI:29108"/>
    </cofactor>
    <text evidence="5">Binds 1 Ca(2+) ion per dimer.</text>
</comment>
<dbReference type="Gene3D" id="1.10.1400.10">
    <property type="match status" value="1"/>
</dbReference>
<feature type="active site" description="Nucleophile" evidence="4">
    <location>
        <position position="273"/>
    </location>
</feature>
<gene>
    <name evidence="7" type="ORF">HMPREF0428_01205</name>
</gene>
<dbReference type="CDD" id="cd03747">
    <property type="entry name" value="Ntn_PGA_like"/>
    <property type="match status" value="1"/>
</dbReference>
<dbReference type="PANTHER" id="PTHR34218">
    <property type="entry name" value="PEPTIDASE S45 PENICILLIN AMIDASE"/>
    <property type="match status" value="1"/>
</dbReference>
<comment type="caution">
    <text evidence="7">The sequence shown here is derived from an EMBL/GenBank/DDBJ whole genome shotgun (WGS) entry which is preliminary data.</text>
</comment>
<dbReference type="InterPro" id="IPR014395">
    <property type="entry name" value="Pen/GL7ACA/AHL_acylase"/>
</dbReference>
<keyword evidence="5" id="KW-0479">Metal-binding</keyword>
<organism evidence="7 8">
    <name type="scientific">Gemella haemolysans M341</name>
    <dbReference type="NCBI Taxonomy" id="562981"/>
    <lineage>
        <taxon>Bacteria</taxon>
        <taxon>Bacillati</taxon>
        <taxon>Bacillota</taxon>
        <taxon>Bacilli</taxon>
        <taxon>Bacillales</taxon>
        <taxon>Gemellaceae</taxon>
        <taxon>Gemella</taxon>
    </lineage>
</organism>
<sequence length="804" mass="91099">MQKVDKANIILSIIYFLGGLMKNKVIKILKRLAIVLVTLLLLVGGYGYYFVHKSLPTVEGKTELKILDKSVKISRDKNGIPTVEAENDNDLYKAQGYIHAQDRLFQMDLARRQASGRLSEVVGEAALENDKKFLVFSLRKAAEESYKDYSEEAKKILENYAQGVNAFIEEAKRDNKLPYEFSLLGYSPENWSPIDSLTVGKYMAYDLGGHWDHLGFNNWILNNLGEENLKQILPESFSKNKDTEEIIKANQGIDVSIDKNTARAERPPMENGSNDWVVSGKKTKSGKPLLADDPHLGLGTPSVWYQMSLSTPNNKVSGVIFPGVPGIILGHNEHIAWGVTNFGPDVQDLYIEKRQENNPYKFKYDNEYYDAKVDKYSIKVKGKDAVDFEVVNTKHGPIIDQLLKPLGNKDTSFSMQWTALESTQELEAILNMDKAKNWQEFEKSLEKFKAPAQNFVFADNDGNIAYKSNGNVPIRKKGDGNLPVPGYSSDYGWSGYISYDKLPKLVNPEEGFIATANTETVKTDYHTSNVWAQPFRKARIDEVLSKKNNLTVDDMKKLQMDTKNLYSQEFLSNFLKNINVDKISKKEIVDKLKSWNNVDEKDEAAPLIFDLWTKKIQSYILKDKMAADVYKFMPHKESYVDKILRDSINGKKVNLIEEKNGLQEVLTNSLNETINELEGKYGTNVSKWKWGEAHKLGFRHPLSKSSALLAFFLNPKEYPISGSKVTVQAAKQNEEGLVNHGASWRFVYDFEAKTGHHIVGPGQSGHFLSDNYDDQIEKWVKGEYTSESIGNVPKDKVLELVPKK</sequence>
<dbReference type="GO" id="GO:0017000">
    <property type="term" value="P:antibiotic biosynthetic process"/>
    <property type="evidence" value="ECO:0007669"/>
    <property type="project" value="InterPro"/>
</dbReference>
<dbReference type="Pfam" id="PF01804">
    <property type="entry name" value="Penicil_amidase"/>
    <property type="match status" value="1"/>
</dbReference>
<comment type="similarity">
    <text evidence="1">Belongs to the peptidase S45 family.</text>
</comment>
<evidence type="ECO:0000313" key="7">
    <source>
        <dbReference type="EMBL" id="EGF88090.1"/>
    </source>
</evidence>
<dbReference type="InterPro" id="IPR002692">
    <property type="entry name" value="S45"/>
</dbReference>
<dbReference type="InterPro" id="IPR029055">
    <property type="entry name" value="Ntn_hydrolases_N"/>
</dbReference>
<feature type="binding site" evidence="5">
    <location>
        <position position="345"/>
    </location>
    <ligand>
        <name>Ca(2+)</name>
        <dbReference type="ChEBI" id="CHEBI:29108"/>
    </ligand>
</feature>
<keyword evidence="6" id="KW-0472">Membrane</keyword>
<keyword evidence="6" id="KW-0812">Transmembrane</keyword>
<evidence type="ECO:0000313" key="8">
    <source>
        <dbReference type="Proteomes" id="UP000004773"/>
    </source>
</evidence>